<dbReference type="GO" id="GO:0003676">
    <property type="term" value="F:nucleic acid binding"/>
    <property type="evidence" value="ECO:0007669"/>
    <property type="project" value="InterPro"/>
</dbReference>
<dbReference type="AlphaFoldDB" id="A0A9P6YRM9"/>
<evidence type="ECO:0000259" key="2">
    <source>
        <dbReference type="Pfam" id="PF13358"/>
    </source>
</evidence>
<keyword evidence="4" id="KW-1185">Reference proteome</keyword>
<reference evidence="3 4" key="1">
    <citation type="journal article" date="2020" name="Microb. Genom.">
        <title>Genetic diversity of clinical and environmental Mucorales isolates obtained from an investigation of mucormycosis cases among solid organ transplant recipients.</title>
        <authorList>
            <person name="Nguyen M.H."/>
            <person name="Kaul D."/>
            <person name="Muto C."/>
            <person name="Cheng S.J."/>
            <person name="Richter R.A."/>
            <person name="Bruno V.M."/>
            <person name="Liu G."/>
            <person name="Beyhan S."/>
            <person name="Sundermann A.J."/>
            <person name="Mounaud S."/>
            <person name="Pasculle A.W."/>
            <person name="Nierman W.C."/>
            <person name="Driscoll E."/>
            <person name="Cumbie R."/>
            <person name="Clancy C.J."/>
            <person name="Dupont C.L."/>
        </authorList>
    </citation>
    <scope>NUCLEOTIDE SEQUENCE [LARGE SCALE GENOMIC DNA]</scope>
    <source>
        <strain evidence="3 4">GL24</strain>
    </source>
</reference>
<dbReference type="InterPro" id="IPR038717">
    <property type="entry name" value="Tc1-like_DDE_dom"/>
</dbReference>
<dbReference type="EMBL" id="JAANIU010004011">
    <property type="protein sequence ID" value="KAG1558112.1"/>
    <property type="molecule type" value="Genomic_DNA"/>
</dbReference>
<gene>
    <name evidence="3" type="ORF">G6F50_012544</name>
</gene>
<feature type="region of interest" description="Disordered" evidence="1">
    <location>
        <begin position="241"/>
        <end position="263"/>
    </location>
</feature>
<name>A0A9P6YRM9_9FUNG</name>
<accession>A0A9P6YRM9</accession>
<comment type="caution">
    <text evidence="3">The sequence shown here is derived from an EMBL/GenBank/DDBJ whole genome shotgun (WGS) entry which is preliminary data.</text>
</comment>
<evidence type="ECO:0000256" key="1">
    <source>
        <dbReference type="SAM" id="MobiDB-lite"/>
    </source>
</evidence>
<dbReference type="InterPro" id="IPR047655">
    <property type="entry name" value="Transpos_IS630-like"/>
</dbReference>
<dbReference type="Proteomes" id="UP000740926">
    <property type="component" value="Unassembled WGS sequence"/>
</dbReference>
<dbReference type="NCBIfam" id="NF033545">
    <property type="entry name" value="transpos_IS630"/>
    <property type="match status" value="1"/>
</dbReference>
<dbReference type="Pfam" id="PF13358">
    <property type="entry name" value="DDE_3"/>
    <property type="match status" value="1"/>
</dbReference>
<proteinExistence type="predicted"/>
<dbReference type="PANTHER" id="PTHR46564">
    <property type="entry name" value="TRANSPOSASE"/>
    <property type="match status" value="1"/>
</dbReference>
<feature type="compositionally biased region" description="Basic residues" evidence="1">
    <location>
        <begin position="242"/>
        <end position="254"/>
    </location>
</feature>
<organism evidence="3 4">
    <name type="scientific">Rhizopus delemar</name>
    <dbReference type="NCBI Taxonomy" id="936053"/>
    <lineage>
        <taxon>Eukaryota</taxon>
        <taxon>Fungi</taxon>
        <taxon>Fungi incertae sedis</taxon>
        <taxon>Mucoromycota</taxon>
        <taxon>Mucoromycotina</taxon>
        <taxon>Mucoromycetes</taxon>
        <taxon>Mucorales</taxon>
        <taxon>Mucorineae</taxon>
        <taxon>Rhizopodaceae</taxon>
        <taxon>Rhizopus</taxon>
    </lineage>
</organism>
<dbReference type="Gene3D" id="3.30.420.10">
    <property type="entry name" value="Ribonuclease H-like superfamily/Ribonuclease H"/>
    <property type="match status" value="1"/>
</dbReference>
<evidence type="ECO:0000313" key="3">
    <source>
        <dbReference type="EMBL" id="KAG1558112.1"/>
    </source>
</evidence>
<feature type="domain" description="Tc1-like transposase DDE" evidence="2">
    <location>
        <begin position="249"/>
        <end position="354"/>
    </location>
</feature>
<dbReference type="InterPro" id="IPR036397">
    <property type="entry name" value="RNaseH_sf"/>
</dbReference>
<sequence length="389" mass="45129">MSKLVFFKEDGKGNIYDENGDEAMDVVDEKPDPFAIKQLVNLDSYLEQKINTLSDQEQSEESEDITMKLNSGSSKKYMEYTFASRELFFHYKIQHVMSVAAAARKAGVKESTAHAVEMLTSKFEGLEIKKSRMHEFMRDECNLSMKQTTCWPETRTSKENVQKRYEWVVKWNNTDMDFSRNCIFIDEAGFDINMRASRAWAPRGQMAVTTTPTTKASSHTILGAISSVGVVNLSIRIPKQPPKVRKVQGGRKRKNPEAFNEEVPKGTTAGHYMRFIQETLNVLDKYEQMRGFYFIMDNAPIHKQIEDVLNERNRDYKCVFLPPYSPELNPIEQFWALVKRKVRREKLRDTETLQDRIVDAANEVPIEHLRNIIQHSKNQFDNCLNYIPI</sequence>
<protein>
    <recommendedName>
        <fullName evidence="2">Tc1-like transposase DDE domain-containing protein</fullName>
    </recommendedName>
</protein>
<dbReference type="PANTHER" id="PTHR46564:SF1">
    <property type="entry name" value="TRANSPOSASE"/>
    <property type="match status" value="1"/>
</dbReference>
<evidence type="ECO:0000313" key="4">
    <source>
        <dbReference type="Proteomes" id="UP000740926"/>
    </source>
</evidence>